<dbReference type="EMBL" id="KN735750">
    <property type="protein sequence ID" value="KIH56433.1"/>
    <property type="molecule type" value="Genomic_DNA"/>
</dbReference>
<evidence type="ECO:0000256" key="1">
    <source>
        <dbReference type="SAM" id="MobiDB-lite"/>
    </source>
</evidence>
<protein>
    <recommendedName>
        <fullName evidence="4">Nematode cuticle collagen domain protein</fullName>
    </recommendedName>
</protein>
<feature type="non-terminal residue" evidence="2">
    <location>
        <position position="129"/>
    </location>
</feature>
<dbReference type="Proteomes" id="UP000054047">
    <property type="component" value="Unassembled WGS sequence"/>
</dbReference>
<organism evidence="2 3">
    <name type="scientific">Ancylostoma duodenale</name>
    <dbReference type="NCBI Taxonomy" id="51022"/>
    <lineage>
        <taxon>Eukaryota</taxon>
        <taxon>Metazoa</taxon>
        <taxon>Ecdysozoa</taxon>
        <taxon>Nematoda</taxon>
        <taxon>Chromadorea</taxon>
        <taxon>Rhabditida</taxon>
        <taxon>Rhabditina</taxon>
        <taxon>Rhabditomorpha</taxon>
        <taxon>Strongyloidea</taxon>
        <taxon>Ancylostomatidae</taxon>
        <taxon>Ancylostomatinae</taxon>
        <taxon>Ancylostoma</taxon>
    </lineage>
</organism>
<reference evidence="2 3" key="1">
    <citation type="submission" date="2013-12" db="EMBL/GenBank/DDBJ databases">
        <title>Draft genome of the parsitic nematode Ancylostoma duodenale.</title>
        <authorList>
            <person name="Mitreva M."/>
        </authorList>
    </citation>
    <scope>NUCLEOTIDE SEQUENCE [LARGE SCALE GENOMIC DNA]</scope>
    <source>
        <strain evidence="2 3">Zhejiang</strain>
    </source>
</reference>
<name>A0A0C2CJ41_9BILA</name>
<feature type="region of interest" description="Disordered" evidence="1">
    <location>
        <begin position="47"/>
        <end position="129"/>
    </location>
</feature>
<dbReference type="OrthoDB" id="6380629at2759"/>
<evidence type="ECO:0000313" key="2">
    <source>
        <dbReference type="EMBL" id="KIH56433.1"/>
    </source>
</evidence>
<evidence type="ECO:0008006" key="4">
    <source>
        <dbReference type="Google" id="ProtNLM"/>
    </source>
</evidence>
<keyword evidence="3" id="KW-1185">Reference proteome</keyword>
<dbReference type="AlphaFoldDB" id="A0A0C2CJ41"/>
<sequence length="129" mass="12415">MPVLFTIMNNIEEELLESRVTYEEMSNLMWKDLLAEGEHVRRTRRQASYNAGTVPLQPSAVSGGVGGGPGGGPGGFGGGPGGAGPGFGAGPGGPGAAGFGGPGGLGTAATGGQAYPAGPKGPPGAKGLP</sequence>
<feature type="compositionally biased region" description="Gly residues" evidence="1">
    <location>
        <begin position="63"/>
        <end position="106"/>
    </location>
</feature>
<proteinExistence type="predicted"/>
<evidence type="ECO:0000313" key="3">
    <source>
        <dbReference type="Proteomes" id="UP000054047"/>
    </source>
</evidence>
<gene>
    <name evidence="2" type="ORF">ANCDUO_13386</name>
</gene>
<accession>A0A0C2CJ41</accession>
<feature type="compositionally biased region" description="Low complexity" evidence="1">
    <location>
        <begin position="107"/>
        <end position="129"/>
    </location>
</feature>